<dbReference type="Proteomes" id="UP001174934">
    <property type="component" value="Unassembled WGS sequence"/>
</dbReference>
<comment type="caution">
    <text evidence="2">The sequence shown here is derived from an EMBL/GenBank/DDBJ whole genome shotgun (WGS) entry which is preliminary data.</text>
</comment>
<dbReference type="InterPro" id="IPR053206">
    <property type="entry name" value="Dimeric_xanthone_biosynth"/>
</dbReference>
<gene>
    <name evidence="2" type="ORF">B0T17DRAFT_508076</name>
</gene>
<reference evidence="2" key="1">
    <citation type="submission" date="2023-06" db="EMBL/GenBank/DDBJ databases">
        <title>Genome-scale phylogeny and comparative genomics of the fungal order Sordariales.</title>
        <authorList>
            <consortium name="Lawrence Berkeley National Laboratory"/>
            <person name="Hensen N."/>
            <person name="Bonometti L."/>
            <person name="Westerberg I."/>
            <person name="Brannstrom I.O."/>
            <person name="Guillou S."/>
            <person name="Cros-Aarteil S."/>
            <person name="Calhoun S."/>
            <person name="Haridas S."/>
            <person name="Kuo A."/>
            <person name="Mondo S."/>
            <person name="Pangilinan J."/>
            <person name="Riley R."/>
            <person name="LaButti K."/>
            <person name="Andreopoulos B."/>
            <person name="Lipzen A."/>
            <person name="Chen C."/>
            <person name="Yanf M."/>
            <person name="Daum C."/>
            <person name="Ng V."/>
            <person name="Clum A."/>
            <person name="Steindorff A."/>
            <person name="Ohm R."/>
            <person name="Martin F."/>
            <person name="Silar P."/>
            <person name="Natvig D."/>
            <person name="Lalanne C."/>
            <person name="Gautier V."/>
            <person name="Ament-velasquez S.L."/>
            <person name="Kruys A."/>
            <person name="Hutchinson M.I."/>
            <person name="Powell A.J."/>
            <person name="Barry K."/>
            <person name="Miller A.N."/>
            <person name="Grigoriev I.V."/>
            <person name="Debuchy R."/>
            <person name="Gladieux P."/>
            <person name="Thoren M.H."/>
            <person name="Johannesson H."/>
        </authorList>
    </citation>
    <scope>NUCLEOTIDE SEQUENCE</scope>
    <source>
        <strain evidence="2">SMH3391-2</strain>
    </source>
</reference>
<dbReference type="PANTHER" id="PTHR38048:SF2">
    <property type="entry name" value="HEMERYTHRIN-LIKE DOMAIN-CONTAINING PROTEIN"/>
    <property type="match status" value="1"/>
</dbReference>
<dbReference type="InterPro" id="IPR012312">
    <property type="entry name" value="Hemerythrin-like"/>
</dbReference>
<evidence type="ECO:0000259" key="1">
    <source>
        <dbReference type="Pfam" id="PF01814"/>
    </source>
</evidence>
<dbReference type="AlphaFoldDB" id="A0AA39X0J4"/>
<accession>A0AA39X0J4</accession>
<organism evidence="2 3">
    <name type="scientific">Bombardia bombarda</name>
    <dbReference type="NCBI Taxonomy" id="252184"/>
    <lineage>
        <taxon>Eukaryota</taxon>
        <taxon>Fungi</taxon>
        <taxon>Dikarya</taxon>
        <taxon>Ascomycota</taxon>
        <taxon>Pezizomycotina</taxon>
        <taxon>Sordariomycetes</taxon>
        <taxon>Sordariomycetidae</taxon>
        <taxon>Sordariales</taxon>
        <taxon>Lasiosphaeriaceae</taxon>
        <taxon>Bombardia</taxon>
    </lineage>
</organism>
<name>A0AA39X0J4_9PEZI</name>
<dbReference type="Gene3D" id="1.20.120.520">
    <property type="entry name" value="nmb1532 protein domain like"/>
    <property type="match status" value="1"/>
</dbReference>
<proteinExistence type="predicted"/>
<dbReference type="Pfam" id="PF01814">
    <property type="entry name" value="Hemerythrin"/>
    <property type="match status" value="1"/>
</dbReference>
<evidence type="ECO:0000313" key="3">
    <source>
        <dbReference type="Proteomes" id="UP001174934"/>
    </source>
</evidence>
<dbReference type="CDD" id="cd12108">
    <property type="entry name" value="Hr-like"/>
    <property type="match status" value="1"/>
</dbReference>
<sequence>MAPIYADHPFPLTESPLAKLKREDPNAKPDIFTLAASEMAIAHNLMTRILNTIYLQAPHISSTPPSDAISFSRYILSWCTILRLHHNAEEASLFPYIEATAGVAGLMDANVAQHEAFHEGLDKFTAYAQGVADRKERYDGGKVVEMIDGFGPALASHLADEIPSLEGLRGYGDEERFAALGGQLADMGQHGQREISLVGLVVFFSNIDTHYEDDLWINWPPAPEVVKFACRHVFWWLYADIAKFGSVDRHGNLKPLLYAAA</sequence>
<dbReference type="PANTHER" id="PTHR38048">
    <property type="entry name" value="EXPRESSED PROTEIN"/>
    <property type="match status" value="1"/>
</dbReference>
<feature type="domain" description="Hemerythrin-like" evidence="1">
    <location>
        <begin position="42"/>
        <end position="161"/>
    </location>
</feature>
<keyword evidence="3" id="KW-1185">Reference proteome</keyword>
<protein>
    <recommendedName>
        <fullName evidence="1">Hemerythrin-like domain-containing protein</fullName>
    </recommendedName>
</protein>
<dbReference type="EMBL" id="JAULSR010000003">
    <property type="protein sequence ID" value="KAK0625059.1"/>
    <property type="molecule type" value="Genomic_DNA"/>
</dbReference>
<evidence type="ECO:0000313" key="2">
    <source>
        <dbReference type="EMBL" id="KAK0625059.1"/>
    </source>
</evidence>